<gene>
    <name evidence="15" type="primary">LOC109475859</name>
</gene>
<keyword evidence="14" id="KW-1185">Reference proteome</keyword>
<dbReference type="AlphaFoldDB" id="A0A6P4ZEB5"/>
<comment type="similarity">
    <text evidence="2 11">Belongs to the Antp homeobox family.</text>
</comment>
<dbReference type="InterPro" id="IPR009057">
    <property type="entry name" value="Homeodomain-like_sf"/>
</dbReference>
<dbReference type="Pfam" id="PF00046">
    <property type="entry name" value="Homeodomain"/>
    <property type="match status" value="1"/>
</dbReference>
<dbReference type="OrthoDB" id="6159439at2759"/>
<evidence type="ECO:0000259" key="13">
    <source>
        <dbReference type="PROSITE" id="PS50071"/>
    </source>
</evidence>
<feature type="compositionally biased region" description="Low complexity" evidence="12">
    <location>
        <begin position="265"/>
        <end position="281"/>
    </location>
</feature>
<feature type="region of interest" description="Disordered" evidence="12">
    <location>
        <begin position="147"/>
        <end position="281"/>
    </location>
</feature>
<evidence type="ECO:0000256" key="9">
    <source>
        <dbReference type="PROSITE-ProRule" id="PRU00108"/>
    </source>
</evidence>
<dbReference type="GO" id="GO:0009952">
    <property type="term" value="P:anterior/posterior pattern specification"/>
    <property type="evidence" value="ECO:0007669"/>
    <property type="project" value="TreeGrafter"/>
</dbReference>
<reference evidence="15" key="1">
    <citation type="submission" date="2025-08" db="UniProtKB">
        <authorList>
            <consortium name="RefSeq"/>
        </authorList>
    </citation>
    <scope>IDENTIFICATION</scope>
    <source>
        <tissue evidence="15">Gonad</tissue>
    </source>
</reference>
<evidence type="ECO:0000256" key="7">
    <source>
        <dbReference type="ARBA" id="ARBA00023163"/>
    </source>
</evidence>
<feature type="compositionally biased region" description="Low complexity" evidence="12">
    <location>
        <begin position="188"/>
        <end position="202"/>
    </location>
</feature>
<dbReference type="GO" id="GO:0000978">
    <property type="term" value="F:RNA polymerase II cis-regulatory region sequence-specific DNA binding"/>
    <property type="evidence" value="ECO:0007669"/>
    <property type="project" value="TreeGrafter"/>
</dbReference>
<organism evidence="14 15">
    <name type="scientific">Branchiostoma belcheri</name>
    <name type="common">Amphioxus</name>
    <dbReference type="NCBI Taxonomy" id="7741"/>
    <lineage>
        <taxon>Eukaryota</taxon>
        <taxon>Metazoa</taxon>
        <taxon>Chordata</taxon>
        <taxon>Cephalochordata</taxon>
        <taxon>Leptocardii</taxon>
        <taxon>Amphioxiformes</taxon>
        <taxon>Branchiostomatidae</taxon>
        <taxon>Branchiostoma</taxon>
    </lineage>
</organism>
<dbReference type="Gene3D" id="1.10.10.60">
    <property type="entry name" value="Homeodomain-like"/>
    <property type="match status" value="1"/>
</dbReference>
<protein>
    <submittedName>
        <fullName evidence="15">Homeobox protein Hox-B5-like</fullName>
    </submittedName>
</protein>
<feature type="compositionally biased region" description="Polar residues" evidence="12">
    <location>
        <begin position="251"/>
        <end position="264"/>
    </location>
</feature>
<dbReference type="InterPro" id="IPR020479">
    <property type="entry name" value="HD_metazoa"/>
</dbReference>
<dbReference type="PROSITE" id="PS00027">
    <property type="entry name" value="HOMEOBOX_1"/>
    <property type="match status" value="1"/>
</dbReference>
<dbReference type="PRINTS" id="PR00025">
    <property type="entry name" value="ANTENNAPEDIA"/>
</dbReference>
<dbReference type="InterPro" id="IPR017995">
    <property type="entry name" value="Homeobox_antennapedia"/>
</dbReference>
<dbReference type="SMART" id="SM00389">
    <property type="entry name" value="HOX"/>
    <property type="match status" value="1"/>
</dbReference>
<sequence>MHLAHVSPNPLKSLDKGCTGQSHSLTHSHADSVHRYRLPSASPAFSAPTRSGERRQRRCPVKVGVCKARARHLSNSSNPLAGKRHTAKATNQPKQMSSYFVNSYPARYQNGQDFQVGSFSSARSSGSAGPYGGGSAGMEPAAAAYDYSYSRQQQQQQAPQQQAQPQQSQPHHQTQSDCTLTRGDTPHQQQSACAQSSLAGGQTQRLTHLPMSTPAMSPATCTSTPSSTGMAAHPASQNTPSPPDVDLESVGSPNATATATGSVQANNNNTANNTASTSPSNIPMYPWMRKIHLNHSAGTGDNKRTRTAYTRYQTLELEKEFHFNRYLTRRRRIEIAHALCLTERQIKIWFQNRRMKWKKENKLKSLSQCQQTQGLNPEH</sequence>
<evidence type="ECO:0000256" key="8">
    <source>
        <dbReference type="ARBA" id="ARBA00023242"/>
    </source>
</evidence>
<dbReference type="GeneID" id="109475859"/>
<dbReference type="InterPro" id="IPR017970">
    <property type="entry name" value="Homeobox_CS"/>
</dbReference>
<comment type="subcellular location">
    <subcellularLocation>
        <location evidence="1 9 10">Nucleus</location>
    </subcellularLocation>
</comment>
<keyword evidence="4" id="KW-0805">Transcription regulation</keyword>
<proteinExistence type="inferred from homology"/>
<dbReference type="GO" id="GO:0005634">
    <property type="term" value="C:nucleus"/>
    <property type="evidence" value="ECO:0007669"/>
    <property type="project" value="UniProtKB-SubCell"/>
</dbReference>
<dbReference type="InterPro" id="IPR001827">
    <property type="entry name" value="Homeobox_Antennapedia_CS"/>
</dbReference>
<evidence type="ECO:0000256" key="5">
    <source>
        <dbReference type="ARBA" id="ARBA00023125"/>
    </source>
</evidence>
<keyword evidence="6 9" id="KW-0371">Homeobox</keyword>
<feature type="compositionally biased region" description="Low complexity" evidence="12">
    <location>
        <begin position="212"/>
        <end position="228"/>
    </location>
</feature>
<dbReference type="GO" id="GO:0000981">
    <property type="term" value="F:DNA-binding transcription factor activity, RNA polymerase II-specific"/>
    <property type="evidence" value="ECO:0007669"/>
    <property type="project" value="InterPro"/>
</dbReference>
<dbReference type="Proteomes" id="UP000515135">
    <property type="component" value="Unplaced"/>
</dbReference>
<keyword evidence="5 9" id="KW-0238">DNA-binding</keyword>
<dbReference type="FunFam" id="1.10.10.60:FF:000055">
    <property type="entry name" value="Homeobox protein Hox-A5"/>
    <property type="match status" value="1"/>
</dbReference>
<evidence type="ECO:0000256" key="12">
    <source>
        <dbReference type="SAM" id="MobiDB-lite"/>
    </source>
</evidence>
<feature type="compositionally biased region" description="Low complexity" evidence="12">
    <location>
        <begin position="152"/>
        <end position="176"/>
    </location>
</feature>
<keyword evidence="7" id="KW-0804">Transcription</keyword>
<dbReference type="InterPro" id="IPR001356">
    <property type="entry name" value="HD"/>
</dbReference>
<evidence type="ECO:0000256" key="11">
    <source>
        <dbReference type="RuleBase" id="RU004442"/>
    </source>
</evidence>
<evidence type="ECO:0000256" key="10">
    <source>
        <dbReference type="RuleBase" id="RU000682"/>
    </source>
</evidence>
<keyword evidence="3" id="KW-0217">Developmental protein</keyword>
<dbReference type="RefSeq" id="XP_019632224.1">
    <property type="nucleotide sequence ID" value="XM_019776665.1"/>
</dbReference>
<feature type="domain" description="Homeobox" evidence="13">
    <location>
        <begin position="300"/>
        <end position="360"/>
    </location>
</feature>
<dbReference type="CDD" id="cd00086">
    <property type="entry name" value="homeodomain"/>
    <property type="match status" value="1"/>
</dbReference>
<dbReference type="InterPro" id="IPR050296">
    <property type="entry name" value="Antp_homeobox"/>
</dbReference>
<name>A0A6P4ZEB5_BRABE</name>
<accession>A0A6P4ZEB5</accession>
<feature type="region of interest" description="Disordered" evidence="12">
    <location>
        <begin position="1"/>
        <end position="94"/>
    </location>
</feature>
<dbReference type="PROSITE" id="PS50071">
    <property type="entry name" value="HOMEOBOX_2"/>
    <property type="match status" value="1"/>
</dbReference>
<evidence type="ECO:0000313" key="14">
    <source>
        <dbReference type="Proteomes" id="UP000515135"/>
    </source>
</evidence>
<dbReference type="PRINTS" id="PR00024">
    <property type="entry name" value="HOMEOBOX"/>
</dbReference>
<dbReference type="SUPFAM" id="SSF46689">
    <property type="entry name" value="Homeodomain-like"/>
    <property type="match status" value="1"/>
</dbReference>
<evidence type="ECO:0000256" key="4">
    <source>
        <dbReference type="ARBA" id="ARBA00023015"/>
    </source>
</evidence>
<evidence type="ECO:0000256" key="3">
    <source>
        <dbReference type="ARBA" id="ARBA00022473"/>
    </source>
</evidence>
<keyword evidence="8 9" id="KW-0539">Nucleus</keyword>
<evidence type="ECO:0000313" key="15">
    <source>
        <dbReference type="RefSeq" id="XP_019632224.1"/>
    </source>
</evidence>
<evidence type="ECO:0000256" key="6">
    <source>
        <dbReference type="ARBA" id="ARBA00023155"/>
    </source>
</evidence>
<evidence type="ECO:0000256" key="1">
    <source>
        <dbReference type="ARBA" id="ARBA00004123"/>
    </source>
</evidence>
<dbReference type="PANTHER" id="PTHR45659:SF4">
    <property type="entry name" value="HOMEOBOX PROTEIN ABDOMINAL-A"/>
    <property type="match status" value="1"/>
</dbReference>
<dbReference type="PANTHER" id="PTHR45659">
    <property type="entry name" value="HOMEOBOX PROTEIN HOX"/>
    <property type="match status" value="1"/>
</dbReference>
<dbReference type="PROSITE" id="PS00032">
    <property type="entry name" value="ANTENNAPEDIA"/>
    <property type="match status" value="1"/>
</dbReference>
<dbReference type="KEGG" id="bbel:109475859"/>
<evidence type="ECO:0000256" key="2">
    <source>
        <dbReference type="ARBA" id="ARBA00009107"/>
    </source>
</evidence>
<feature type="DNA-binding region" description="Homeobox" evidence="9">
    <location>
        <begin position="302"/>
        <end position="361"/>
    </location>
</feature>